<feature type="compositionally biased region" description="Polar residues" evidence="1">
    <location>
        <begin position="181"/>
        <end position="199"/>
    </location>
</feature>
<protein>
    <submittedName>
        <fullName evidence="2">Uncharacterized protein</fullName>
    </submittedName>
</protein>
<feature type="compositionally biased region" description="Low complexity" evidence="1">
    <location>
        <begin position="160"/>
        <end position="170"/>
    </location>
</feature>
<evidence type="ECO:0000256" key="1">
    <source>
        <dbReference type="SAM" id="MobiDB-lite"/>
    </source>
</evidence>
<feature type="compositionally biased region" description="Basic and acidic residues" evidence="1">
    <location>
        <begin position="149"/>
        <end position="158"/>
    </location>
</feature>
<dbReference type="EMBL" id="WJQU01000001">
    <property type="protein sequence ID" value="KAJ6648000.1"/>
    <property type="molecule type" value="Genomic_DNA"/>
</dbReference>
<gene>
    <name evidence="2" type="ORF">Bhyg_03225</name>
</gene>
<evidence type="ECO:0000313" key="2">
    <source>
        <dbReference type="EMBL" id="KAJ6648000.1"/>
    </source>
</evidence>
<accession>A0A9Q0NCY9</accession>
<comment type="caution">
    <text evidence="2">The sequence shown here is derived from an EMBL/GenBank/DDBJ whole genome shotgun (WGS) entry which is preliminary data.</text>
</comment>
<name>A0A9Q0NCY9_9DIPT</name>
<sequence length="463" mass="52146">MTGYAIVETTEDGKTCVAAASKIWIKNNILYWPKTSIFNRKNPTEPDLNEWKQYPFVLIKDCIDSYDTAISAEILYSQYQNSEAEQEALRIKKLKRLHPVKTHANGHEIDVNCQLIEAMDATTSQSAHPNVLPLEIPSSNIRKIAAKTNKEEKKRLQEKSSSSSVRNTSASKEKKKKHRTTNSSVKTSTNAASTIPSHPSITQSILTTFNGDQSFPPIQPHFDSTQTHVPEVAEFSSSAVENFDVEHFEEKSFHPIFASDNFFGTNSTEVFVPSKNATSNVTHTHQEQDSFSWQINDNFADLTNEILVLPLTLQSLVQTPQQNATLKLHSTPHYRTTNIEILITKNLIKIFSNFSKSLACSIPESIYSGNYTLVAIRDIRLSCRFQVTAAKSELHKDHSSTYCFSLLSLYRPVEAKFSLVMPKRDPKSTADLEEEYEEKKSFNRTLMTVIAPTSATQLTALEN</sequence>
<dbReference type="OrthoDB" id="7448323at2759"/>
<reference evidence="2" key="1">
    <citation type="submission" date="2022-07" db="EMBL/GenBank/DDBJ databases">
        <authorList>
            <person name="Trinca V."/>
            <person name="Uliana J.V.C."/>
            <person name="Torres T.T."/>
            <person name="Ward R.J."/>
            <person name="Monesi N."/>
        </authorList>
    </citation>
    <scope>NUCLEOTIDE SEQUENCE</scope>
    <source>
        <strain evidence="2">HSMRA1968</strain>
        <tissue evidence="2">Whole embryos</tissue>
    </source>
</reference>
<keyword evidence="3" id="KW-1185">Reference proteome</keyword>
<feature type="region of interest" description="Disordered" evidence="1">
    <location>
        <begin position="149"/>
        <end position="199"/>
    </location>
</feature>
<evidence type="ECO:0000313" key="3">
    <source>
        <dbReference type="Proteomes" id="UP001151699"/>
    </source>
</evidence>
<dbReference type="Proteomes" id="UP001151699">
    <property type="component" value="Chromosome A"/>
</dbReference>
<organism evidence="2 3">
    <name type="scientific">Pseudolycoriella hygida</name>
    <dbReference type="NCBI Taxonomy" id="35572"/>
    <lineage>
        <taxon>Eukaryota</taxon>
        <taxon>Metazoa</taxon>
        <taxon>Ecdysozoa</taxon>
        <taxon>Arthropoda</taxon>
        <taxon>Hexapoda</taxon>
        <taxon>Insecta</taxon>
        <taxon>Pterygota</taxon>
        <taxon>Neoptera</taxon>
        <taxon>Endopterygota</taxon>
        <taxon>Diptera</taxon>
        <taxon>Nematocera</taxon>
        <taxon>Sciaroidea</taxon>
        <taxon>Sciaridae</taxon>
        <taxon>Pseudolycoriella</taxon>
    </lineage>
</organism>
<proteinExistence type="predicted"/>
<dbReference type="AlphaFoldDB" id="A0A9Q0NCY9"/>